<evidence type="ECO:0000313" key="1">
    <source>
        <dbReference type="EMBL" id="KAJ7664848.1"/>
    </source>
</evidence>
<gene>
    <name evidence="1" type="ORF">B0H17DRAFT_1336616</name>
</gene>
<organism evidence="1 2">
    <name type="scientific">Mycena rosella</name>
    <name type="common">Pink bonnet</name>
    <name type="synonym">Agaricus rosellus</name>
    <dbReference type="NCBI Taxonomy" id="1033263"/>
    <lineage>
        <taxon>Eukaryota</taxon>
        <taxon>Fungi</taxon>
        <taxon>Dikarya</taxon>
        <taxon>Basidiomycota</taxon>
        <taxon>Agaricomycotina</taxon>
        <taxon>Agaricomycetes</taxon>
        <taxon>Agaricomycetidae</taxon>
        <taxon>Agaricales</taxon>
        <taxon>Marasmiineae</taxon>
        <taxon>Mycenaceae</taxon>
        <taxon>Mycena</taxon>
    </lineage>
</organism>
<comment type="caution">
    <text evidence="1">The sequence shown here is derived from an EMBL/GenBank/DDBJ whole genome shotgun (WGS) entry which is preliminary data.</text>
</comment>
<sequence length="81" mass="8537">MVSSTRILSHLVPTQMLFQSVLSAAALLFVGVAAQHPPVFTATRVFNTLTDVAPFIVKGTTTVTWTQSPSTVLVQPTGPGV</sequence>
<reference evidence="1" key="1">
    <citation type="submission" date="2023-03" db="EMBL/GenBank/DDBJ databases">
        <title>Massive genome expansion in bonnet fungi (Mycena s.s.) driven by repeated elements and novel gene families across ecological guilds.</title>
        <authorList>
            <consortium name="Lawrence Berkeley National Laboratory"/>
            <person name="Harder C.B."/>
            <person name="Miyauchi S."/>
            <person name="Viragh M."/>
            <person name="Kuo A."/>
            <person name="Thoen E."/>
            <person name="Andreopoulos B."/>
            <person name="Lu D."/>
            <person name="Skrede I."/>
            <person name="Drula E."/>
            <person name="Henrissat B."/>
            <person name="Morin E."/>
            <person name="Kohler A."/>
            <person name="Barry K."/>
            <person name="LaButti K."/>
            <person name="Morin E."/>
            <person name="Salamov A."/>
            <person name="Lipzen A."/>
            <person name="Mereny Z."/>
            <person name="Hegedus B."/>
            <person name="Baldrian P."/>
            <person name="Stursova M."/>
            <person name="Weitz H."/>
            <person name="Taylor A."/>
            <person name="Grigoriev I.V."/>
            <person name="Nagy L.G."/>
            <person name="Martin F."/>
            <person name="Kauserud H."/>
        </authorList>
    </citation>
    <scope>NUCLEOTIDE SEQUENCE</scope>
    <source>
        <strain evidence="1">CBHHK067</strain>
    </source>
</reference>
<evidence type="ECO:0000313" key="2">
    <source>
        <dbReference type="Proteomes" id="UP001221757"/>
    </source>
</evidence>
<keyword evidence="2" id="KW-1185">Reference proteome</keyword>
<dbReference type="Proteomes" id="UP001221757">
    <property type="component" value="Unassembled WGS sequence"/>
</dbReference>
<name>A0AAD7CUR2_MYCRO</name>
<accession>A0AAD7CUR2</accession>
<dbReference type="AlphaFoldDB" id="A0AAD7CUR2"/>
<proteinExistence type="predicted"/>
<protein>
    <submittedName>
        <fullName evidence="1">Uncharacterized protein</fullName>
    </submittedName>
</protein>
<dbReference type="EMBL" id="JARKIE010000219">
    <property type="protein sequence ID" value="KAJ7664848.1"/>
    <property type="molecule type" value="Genomic_DNA"/>
</dbReference>